<organism evidence="3">
    <name type="scientific">Hypocrea jecorina (strain QM6a)</name>
    <name type="common">Trichoderma reesei</name>
    <dbReference type="NCBI Taxonomy" id="431241"/>
    <lineage>
        <taxon>Eukaryota</taxon>
        <taxon>Fungi</taxon>
        <taxon>Dikarya</taxon>
        <taxon>Ascomycota</taxon>
        <taxon>Pezizomycotina</taxon>
        <taxon>Sordariomycetes</taxon>
        <taxon>Hypocreomycetidae</taxon>
        <taxon>Hypocreales</taxon>
        <taxon>Hypocreaceae</taxon>
        <taxon>Trichoderma</taxon>
    </lineage>
</organism>
<dbReference type="KEGG" id="tre:TRIREDRAFT_122590"/>
<dbReference type="AlphaFoldDB" id="G0RMX6"/>
<dbReference type="VEuPathDB" id="FungiDB:TRIREDRAFT_122590"/>
<feature type="transmembrane region" description="Helical" evidence="1">
    <location>
        <begin position="6"/>
        <end position="24"/>
    </location>
</feature>
<gene>
    <name evidence="2" type="ORF">TRIREDRAFT_122590</name>
</gene>
<proteinExistence type="predicted"/>
<protein>
    <submittedName>
        <fullName evidence="2">Predicted protein</fullName>
    </submittedName>
</protein>
<keyword evidence="3" id="KW-1185">Reference proteome</keyword>
<keyword evidence="1" id="KW-1133">Transmembrane helix</keyword>
<name>G0RMX6_HYPJQ</name>
<dbReference type="OrthoDB" id="10621191at2759"/>
<dbReference type="GeneID" id="18483441"/>
<keyword evidence="1" id="KW-0472">Membrane</keyword>
<dbReference type="RefSeq" id="XP_006966667.1">
    <property type="nucleotide sequence ID" value="XM_006966605.1"/>
</dbReference>
<keyword evidence="1" id="KW-0812">Transmembrane</keyword>
<dbReference type="HOGENOM" id="CLU_080761_0_0_1"/>
<evidence type="ECO:0000313" key="3">
    <source>
        <dbReference type="Proteomes" id="UP000008984"/>
    </source>
</evidence>
<dbReference type="Proteomes" id="UP000008984">
    <property type="component" value="Unassembled WGS sequence"/>
</dbReference>
<accession>G0RMX6</accession>
<reference evidence="2 3" key="1">
    <citation type="journal article" date="2008" name="Nat. Biotechnol.">
        <title>Genome sequencing and analysis of the biomass-degrading fungus Trichoderma reesei (syn. Hypocrea jecorina).</title>
        <authorList>
            <person name="Martinez D."/>
            <person name="Berka R.M."/>
            <person name="Henrissat B."/>
            <person name="Saloheimo M."/>
            <person name="Arvas M."/>
            <person name="Baker S.E."/>
            <person name="Chapman J."/>
            <person name="Chertkov O."/>
            <person name="Coutinho P.M."/>
            <person name="Cullen D."/>
            <person name="Danchin E.G."/>
            <person name="Grigoriev I.V."/>
            <person name="Harris P."/>
            <person name="Jackson M."/>
            <person name="Kubicek C.P."/>
            <person name="Han C.S."/>
            <person name="Ho I."/>
            <person name="Larrondo L.F."/>
            <person name="de Leon A.L."/>
            <person name="Magnuson J.K."/>
            <person name="Merino S."/>
            <person name="Misra M."/>
            <person name="Nelson B."/>
            <person name="Putnam N."/>
            <person name="Robbertse B."/>
            <person name="Salamov A.A."/>
            <person name="Schmoll M."/>
            <person name="Terry A."/>
            <person name="Thayer N."/>
            <person name="Westerholm-Parvinen A."/>
            <person name="Schoch C.L."/>
            <person name="Yao J."/>
            <person name="Barabote R."/>
            <person name="Nelson M.A."/>
            <person name="Detter C."/>
            <person name="Bruce D."/>
            <person name="Kuske C.R."/>
            <person name="Xie G."/>
            <person name="Richardson P."/>
            <person name="Rokhsar D.S."/>
            <person name="Lucas S.M."/>
            <person name="Rubin E.M."/>
            <person name="Dunn-Coleman N."/>
            <person name="Ward M."/>
            <person name="Brettin T.S."/>
        </authorList>
    </citation>
    <scope>NUCLEOTIDE SEQUENCE [LARGE SCALE GENOMIC DNA]</scope>
    <source>
        <strain evidence="2 3">QM6a</strain>
    </source>
</reference>
<evidence type="ECO:0000313" key="2">
    <source>
        <dbReference type="EMBL" id="EGR47561.1"/>
    </source>
</evidence>
<sequence length="300" mass="33110">MAHGKGLVGAGLCAVPFCGLAFWGRESARYKPRWYPGCQAPPQDWADVCAAMHARHLMDLDGTLNRTERRSYLPSLPSSDVPACLMALVPSTRTADPRTPPPAHRTPAGTPLVRCTWPSCPLARQICLCPSEIHKDDLPSSPHGLSTLQITSINFSFSIKHQLQPSAVQTPDQPTCNIFSIKASASLNLPLHQLHRSLARPLRSTTYTRRRLFRRLASTSKASQLLQQQQPQCLLSDLLTFLPARAPRPADLCLLCPNESRRPEDQTSTTQRLLVYLAERPSSSMVSPDLIHGFTTGFGF</sequence>
<evidence type="ECO:0000256" key="1">
    <source>
        <dbReference type="SAM" id="Phobius"/>
    </source>
</evidence>
<dbReference type="EMBL" id="GL985068">
    <property type="protein sequence ID" value="EGR47561.1"/>
    <property type="molecule type" value="Genomic_DNA"/>
</dbReference>